<dbReference type="PANTHER" id="PTHR13678">
    <property type="entry name" value="VACUOLAR PROTEIN SORTING-ASSOCIATED PROTEIN 37"/>
    <property type="match status" value="1"/>
</dbReference>
<accession>A0A316U170</accession>
<reference evidence="7 8" key="1">
    <citation type="journal article" date="2018" name="Mol. Biol. Evol.">
        <title>Broad Genomic Sampling Reveals a Smut Pathogenic Ancestry of the Fungal Clade Ustilaginomycotina.</title>
        <authorList>
            <person name="Kijpornyongpan T."/>
            <person name="Mondo S.J."/>
            <person name="Barry K."/>
            <person name="Sandor L."/>
            <person name="Lee J."/>
            <person name="Lipzen A."/>
            <person name="Pangilinan J."/>
            <person name="LaButti K."/>
            <person name="Hainaut M."/>
            <person name="Henrissat B."/>
            <person name="Grigoriev I.V."/>
            <person name="Spatafora J.W."/>
            <person name="Aime M.C."/>
        </authorList>
    </citation>
    <scope>NUCLEOTIDE SEQUENCE [LARGE SCALE GENOMIC DNA]</scope>
    <source>
        <strain evidence="7 8">MCA 4718</strain>
    </source>
</reference>
<dbReference type="STRING" id="1684307.A0A316U170"/>
<dbReference type="PANTHER" id="PTHR13678:SF2">
    <property type="entry name" value="VACUOLAR PROTEIN SORTING-ASSOCIATED PROTEIN 37A"/>
    <property type="match status" value="1"/>
</dbReference>
<evidence type="ECO:0000256" key="3">
    <source>
        <dbReference type="ARBA" id="ARBA00022448"/>
    </source>
</evidence>
<protein>
    <recommendedName>
        <fullName evidence="6">VPS37 C-terminal domain-containing protein</fullName>
    </recommendedName>
</protein>
<evidence type="ECO:0000313" key="7">
    <source>
        <dbReference type="EMBL" id="PWN19136.1"/>
    </source>
</evidence>
<comment type="similarity">
    <text evidence="2">Belongs to the VPS37 family.</text>
</comment>
<keyword evidence="4" id="KW-0967">Endosome</keyword>
<dbReference type="AlphaFoldDB" id="A0A316U170"/>
<organism evidence="7 8">
    <name type="scientific">Pseudomicrostroma glucosiphilum</name>
    <dbReference type="NCBI Taxonomy" id="1684307"/>
    <lineage>
        <taxon>Eukaryota</taxon>
        <taxon>Fungi</taxon>
        <taxon>Dikarya</taxon>
        <taxon>Basidiomycota</taxon>
        <taxon>Ustilaginomycotina</taxon>
        <taxon>Exobasidiomycetes</taxon>
        <taxon>Microstromatales</taxon>
        <taxon>Microstromatales incertae sedis</taxon>
        <taxon>Pseudomicrostroma</taxon>
    </lineage>
</organism>
<dbReference type="GO" id="GO:0000813">
    <property type="term" value="C:ESCRT I complex"/>
    <property type="evidence" value="ECO:0007669"/>
    <property type="project" value="UniProtKB-ARBA"/>
</dbReference>
<dbReference type="GO" id="GO:0043162">
    <property type="term" value="P:ubiquitin-dependent protein catabolic process via the multivesicular body sorting pathway"/>
    <property type="evidence" value="ECO:0007669"/>
    <property type="project" value="TreeGrafter"/>
</dbReference>
<dbReference type="InterPro" id="IPR009851">
    <property type="entry name" value="Mod_r"/>
</dbReference>
<dbReference type="GO" id="GO:0006612">
    <property type="term" value="P:protein targeting to membrane"/>
    <property type="evidence" value="ECO:0007669"/>
    <property type="project" value="TreeGrafter"/>
</dbReference>
<feature type="domain" description="VPS37 C-terminal" evidence="6">
    <location>
        <begin position="46"/>
        <end position="189"/>
    </location>
</feature>
<comment type="subcellular location">
    <subcellularLocation>
        <location evidence="1">Endosome</location>
    </subcellularLocation>
</comment>
<evidence type="ECO:0000313" key="8">
    <source>
        <dbReference type="Proteomes" id="UP000245942"/>
    </source>
</evidence>
<dbReference type="Pfam" id="PF07200">
    <property type="entry name" value="Mod_r"/>
    <property type="match status" value="1"/>
</dbReference>
<keyword evidence="3" id="KW-0813">Transport</keyword>
<sequence>MASQVDSILYRDFPSTIGLSREDLEELLGRPEHQQQAQQRAAQQGLDASDAYLEAFVDSLPEVRALFDEHARLLKESEAKAARNLALQPGLEALRAETQHYHDRAVAAEQQWPRAEAEMKEAYKRFAPSSMHSQLVHDASRLHQQSEALASAFVDGLPLDIEGTTPNVRIEHALFTKRYREMRTEYHKLNLIAERWASGTVQWE</sequence>
<evidence type="ECO:0000256" key="5">
    <source>
        <dbReference type="ARBA" id="ARBA00022927"/>
    </source>
</evidence>
<dbReference type="EMBL" id="KZ819332">
    <property type="protein sequence ID" value="PWN19136.1"/>
    <property type="molecule type" value="Genomic_DNA"/>
</dbReference>
<keyword evidence="8" id="KW-1185">Reference proteome</keyword>
<evidence type="ECO:0000256" key="4">
    <source>
        <dbReference type="ARBA" id="ARBA00022753"/>
    </source>
</evidence>
<dbReference type="GeneID" id="37012168"/>
<proteinExistence type="inferred from homology"/>
<evidence type="ECO:0000256" key="1">
    <source>
        <dbReference type="ARBA" id="ARBA00004177"/>
    </source>
</evidence>
<dbReference type="GO" id="GO:0006623">
    <property type="term" value="P:protein targeting to vacuole"/>
    <property type="evidence" value="ECO:0007669"/>
    <property type="project" value="TreeGrafter"/>
</dbReference>
<dbReference type="Proteomes" id="UP000245942">
    <property type="component" value="Unassembled WGS sequence"/>
</dbReference>
<keyword evidence="5" id="KW-0653">Protein transport</keyword>
<gene>
    <name evidence="7" type="ORF">BCV69DRAFT_251465</name>
</gene>
<dbReference type="OrthoDB" id="10260857at2759"/>
<evidence type="ECO:0000256" key="2">
    <source>
        <dbReference type="ARBA" id="ARBA00007617"/>
    </source>
</evidence>
<evidence type="ECO:0000259" key="6">
    <source>
        <dbReference type="Pfam" id="PF07200"/>
    </source>
</evidence>
<name>A0A316U170_9BASI</name>
<dbReference type="RefSeq" id="XP_025346296.1">
    <property type="nucleotide sequence ID" value="XM_025490434.1"/>
</dbReference>